<keyword evidence="4 7" id="KW-0472">Membrane</keyword>
<evidence type="ECO:0000256" key="6">
    <source>
        <dbReference type="ARBA" id="ARBA00023239"/>
    </source>
</evidence>
<feature type="transmembrane region" description="Helical" evidence="7">
    <location>
        <begin position="282"/>
        <end position="300"/>
    </location>
</feature>
<dbReference type="InterPro" id="IPR007782">
    <property type="entry name" value="VKG_COase"/>
</dbReference>
<dbReference type="InterPro" id="IPR011020">
    <property type="entry name" value="HTTM-like"/>
</dbReference>
<comment type="subcellular location">
    <subcellularLocation>
        <location evidence="1">Endomembrane system</location>
        <topology evidence="1">Multi-pass membrane protein</topology>
    </subcellularLocation>
</comment>
<feature type="domain" description="HTTM-like" evidence="8">
    <location>
        <begin position="46"/>
        <end position="304"/>
    </location>
</feature>
<dbReference type="InterPro" id="IPR053935">
    <property type="entry name" value="VKGC_lumenal_dom"/>
</dbReference>
<dbReference type="Pfam" id="PF05090">
    <property type="entry name" value="HTTM"/>
    <property type="match status" value="1"/>
</dbReference>
<keyword evidence="3 7" id="KW-1133">Transmembrane helix</keyword>
<dbReference type="GO" id="GO:0012505">
    <property type="term" value="C:endomembrane system"/>
    <property type="evidence" value="ECO:0007669"/>
    <property type="project" value="UniProtKB-SubCell"/>
</dbReference>
<dbReference type="Proteomes" id="UP001321473">
    <property type="component" value="Unassembled WGS sequence"/>
</dbReference>
<organism evidence="9 10">
    <name type="scientific">Amblyomma americanum</name>
    <name type="common">Lone star tick</name>
    <dbReference type="NCBI Taxonomy" id="6943"/>
    <lineage>
        <taxon>Eukaryota</taxon>
        <taxon>Metazoa</taxon>
        <taxon>Ecdysozoa</taxon>
        <taxon>Arthropoda</taxon>
        <taxon>Chelicerata</taxon>
        <taxon>Arachnida</taxon>
        <taxon>Acari</taxon>
        <taxon>Parasitiformes</taxon>
        <taxon>Ixodida</taxon>
        <taxon>Ixodoidea</taxon>
        <taxon>Ixodidae</taxon>
        <taxon>Amblyomminae</taxon>
        <taxon>Amblyomma</taxon>
    </lineage>
</organism>
<protein>
    <recommendedName>
        <fullName evidence="8">HTTM-like domain-containing protein</fullName>
    </recommendedName>
</protein>
<evidence type="ECO:0000313" key="10">
    <source>
        <dbReference type="Proteomes" id="UP001321473"/>
    </source>
</evidence>
<feature type="transmembrane region" description="Helical" evidence="7">
    <location>
        <begin position="255"/>
        <end position="276"/>
    </location>
</feature>
<name>A0AAQ4F0B2_AMBAM</name>
<evidence type="ECO:0000256" key="4">
    <source>
        <dbReference type="ARBA" id="ARBA00023136"/>
    </source>
</evidence>
<feature type="transmembrane region" description="Helical" evidence="7">
    <location>
        <begin position="189"/>
        <end position="205"/>
    </location>
</feature>
<evidence type="ECO:0000256" key="5">
    <source>
        <dbReference type="ARBA" id="ARBA00023157"/>
    </source>
</evidence>
<accession>A0AAQ4F0B2</accession>
<proteinExistence type="predicted"/>
<keyword evidence="6" id="KW-0456">Lyase</keyword>
<evidence type="ECO:0000256" key="2">
    <source>
        <dbReference type="ARBA" id="ARBA00022692"/>
    </source>
</evidence>
<evidence type="ECO:0000256" key="1">
    <source>
        <dbReference type="ARBA" id="ARBA00004127"/>
    </source>
</evidence>
<evidence type="ECO:0000256" key="3">
    <source>
        <dbReference type="ARBA" id="ARBA00022989"/>
    </source>
</evidence>
<sequence>MEADVQHEDNGTKGYCRLSPAALVHFLKTIRAGVCKSVTAFTLWLHAPCDPSSLALTRILFGAVMVLDQPEERGLAFVEERWGDPRECRFPLFSFLKPLPLEGMYCVQLLMLLGAVGITTGAFFRKSCLAFLLPYWFIFLLEKSRWNNHTYLYGLIAMLLSVTGAHRLWSIDCWRKQFLRNTDIPRWNYVLLRSQVFLVYFIAGLKKTDRDWIGGHSMEGLGRHWVFDLFKLVLTEEQVDSYVVHWGGFLLDLTVGFLMVASAVRPFGVLFCVLFNAMNSRMFSIGMFPYVMIVLSTIFFDCSWPKKLSAALPQRIKNLIPDLCAPRPDMNNCWYPAQSKGNDPCAGSRWAERRLRRWRLTTFFLCLHLALQLFLPYSHGLTKGYNTWTQGSYGYSWDMMIHKWRPVHVKLLLYDNATHKAHFLDPEKFTNSTRWHHQADMVVQFAHCIRDRVRQEFGMRDVEIYVDVWMSLNGRFAQRMYDPTVNILEQPWSPFSEVPWVLPVLTNFGEWRENFKKVRSEVQASSTLADVEFIADFPGFSLVNYLDTTVYNASLEVLKGTVAISFPSKRSTRVLKTGESTKIPTGVYHTVTPLKHAPAGYMYLFADKSLEQNNTGTEGDADSLPENTAAKKEIISIRHLKRYLENWRISFRRIADIAGKTLKKRLLHKISSLLERFLAKCSLCKP</sequence>
<evidence type="ECO:0000259" key="8">
    <source>
        <dbReference type="SMART" id="SM00752"/>
    </source>
</evidence>
<dbReference type="PANTHER" id="PTHR12639">
    <property type="entry name" value="VITAMIN K-DEPENDENT GAMMA-CARBOXYLASE"/>
    <property type="match status" value="1"/>
</dbReference>
<dbReference type="SMART" id="SM00752">
    <property type="entry name" value="HTTM"/>
    <property type="match status" value="1"/>
</dbReference>
<evidence type="ECO:0000256" key="7">
    <source>
        <dbReference type="SAM" id="Phobius"/>
    </source>
</evidence>
<feature type="transmembrane region" description="Helical" evidence="7">
    <location>
        <begin position="150"/>
        <end position="169"/>
    </location>
</feature>
<dbReference type="GO" id="GO:0008488">
    <property type="term" value="F:gamma-glutamyl carboxylase activity"/>
    <property type="evidence" value="ECO:0007669"/>
    <property type="project" value="InterPro"/>
</dbReference>
<keyword evidence="2 7" id="KW-0812">Transmembrane</keyword>
<keyword evidence="5" id="KW-1015">Disulfide bond</keyword>
<reference evidence="9 10" key="1">
    <citation type="journal article" date="2023" name="Arcadia Sci">
        <title>De novo assembly of a long-read Amblyomma americanum tick genome.</title>
        <authorList>
            <person name="Chou S."/>
            <person name="Poskanzer K.E."/>
            <person name="Rollins M."/>
            <person name="Thuy-Boun P.S."/>
        </authorList>
    </citation>
    <scope>NUCLEOTIDE SEQUENCE [LARGE SCALE GENOMIC DNA]</scope>
    <source>
        <strain evidence="9">F_SG_1</strain>
        <tissue evidence="9">Salivary glands</tissue>
    </source>
</reference>
<comment type="caution">
    <text evidence="9">The sequence shown here is derived from an EMBL/GenBank/DDBJ whole genome shotgun (WGS) entry which is preliminary data.</text>
</comment>
<dbReference type="GO" id="GO:0019842">
    <property type="term" value="F:vitamin binding"/>
    <property type="evidence" value="ECO:0007669"/>
    <property type="project" value="TreeGrafter"/>
</dbReference>
<gene>
    <name evidence="9" type="ORF">V5799_018481</name>
</gene>
<dbReference type="PANTHER" id="PTHR12639:SF6">
    <property type="entry name" value="VITAMIN K-DEPENDENT GAMMA-CARBOXYLASE"/>
    <property type="match status" value="1"/>
</dbReference>
<keyword evidence="10" id="KW-1185">Reference proteome</keyword>
<evidence type="ECO:0000313" key="9">
    <source>
        <dbReference type="EMBL" id="KAK8780178.1"/>
    </source>
</evidence>
<dbReference type="EMBL" id="JARKHS020009128">
    <property type="protein sequence ID" value="KAK8780178.1"/>
    <property type="molecule type" value="Genomic_DNA"/>
</dbReference>
<dbReference type="InterPro" id="IPR053934">
    <property type="entry name" value="HTTM_dom"/>
</dbReference>
<dbReference type="Pfam" id="PF22777">
    <property type="entry name" value="VKGC_lumenal_dom"/>
    <property type="match status" value="1"/>
</dbReference>
<dbReference type="AlphaFoldDB" id="A0AAQ4F0B2"/>